<accession>A0A9K3KYK4</accession>
<reference evidence="2" key="2">
    <citation type="submission" date="2021-04" db="EMBL/GenBank/DDBJ databases">
        <authorList>
            <person name="Podell S."/>
        </authorList>
    </citation>
    <scope>NUCLEOTIDE SEQUENCE</scope>
    <source>
        <strain evidence="2">Hildebrandi</strain>
    </source>
</reference>
<feature type="region of interest" description="Disordered" evidence="1">
    <location>
        <begin position="1"/>
        <end position="52"/>
    </location>
</feature>
<proteinExistence type="predicted"/>
<gene>
    <name evidence="2" type="ORF">IV203_007837</name>
</gene>
<dbReference type="Proteomes" id="UP000693970">
    <property type="component" value="Unassembled WGS sequence"/>
</dbReference>
<feature type="compositionally biased region" description="Basic and acidic residues" evidence="1">
    <location>
        <begin position="12"/>
        <end position="21"/>
    </location>
</feature>
<evidence type="ECO:0000313" key="3">
    <source>
        <dbReference type="Proteomes" id="UP000693970"/>
    </source>
</evidence>
<reference evidence="2" key="1">
    <citation type="journal article" date="2021" name="Sci. Rep.">
        <title>Diploid genomic architecture of Nitzschia inconspicua, an elite biomass production diatom.</title>
        <authorList>
            <person name="Oliver A."/>
            <person name="Podell S."/>
            <person name="Pinowska A."/>
            <person name="Traller J.C."/>
            <person name="Smith S.R."/>
            <person name="McClure R."/>
            <person name="Beliaev A."/>
            <person name="Bohutskyi P."/>
            <person name="Hill E.A."/>
            <person name="Rabines A."/>
            <person name="Zheng H."/>
            <person name="Allen L.Z."/>
            <person name="Kuo A."/>
            <person name="Grigoriev I.V."/>
            <person name="Allen A.E."/>
            <person name="Hazlebeck D."/>
            <person name="Allen E.E."/>
        </authorList>
    </citation>
    <scope>NUCLEOTIDE SEQUENCE</scope>
    <source>
        <strain evidence="2">Hildebrandi</strain>
    </source>
</reference>
<sequence length="103" mass="11242">MPEGSRSNSKSLLERGGRETPPELAAVSRSPTHISTATKREQTNPSESMPPLVTITAMGASPAADNSPLRRERQGLSLLLLMNQQLNRSSQSWQLGRESQLKC</sequence>
<evidence type="ECO:0000313" key="2">
    <source>
        <dbReference type="EMBL" id="KAG7351789.1"/>
    </source>
</evidence>
<comment type="caution">
    <text evidence="2">The sequence shown here is derived from an EMBL/GenBank/DDBJ whole genome shotgun (WGS) entry which is preliminary data.</text>
</comment>
<dbReference type="EMBL" id="JAGRRH010000017">
    <property type="protein sequence ID" value="KAG7351789.1"/>
    <property type="molecule type" value="Genomic_DNA"/>
</dbReference>
<keyword evidence="3" id="KW-1185">Reference proteome</keyword>
<evidence type="ECO:0000256" key="1">
    <source>
        <dbReference type="SAM" id="MobiDB-lite"/>
    </source>
</evidence>
<feature type="compositionally biased region" description="Polar residues" evidence="1">
    <location>
        <begin position="29"/>
        <end position="47"/>
    </location>
</feature>
<feature type="compositionally biased region" description="Polar residues" evidence="1">
    <location>
        <begin position="1"/>
        <end position="11"/>
    </location>
</feature>
<protein>
    <submittedName>
        <fullName evidence="2">Uncharacterized protein</fullName>
    </submittedName>
</protein>
<organism evidence="2 3">
    <name type="scientific">Nitzschia inconspicua</name>
    <dbReference type="NCBI Taxonomy" id="303405"/>
    <lineage>
        <taxon>Eukaryota</taxon>
        <taxon>Sar</taxon>
        <taxon>Stramenopiles</taxon>
        <taxon>Ochrophyta</taxon>
        <taxon>Bacillariophyta</taxon>
        <taxon>Bacillariophyceae</taxon>
        <taxon>Bacillariophycidae</taxon>
        <taxon>Bacillariales</taxon>
        <taxon>Bacillariaceae</taxon>
        <taxon>Nitzschia</taxon>
    </lineage>
</organism>
<name>A0A9K3KYK4_9STRA</name>
<dbReference type="AlphaFoldDB" id="A0A9K3KYK4"/>